<evidence type="ECO:0000256" key="6">
    <source>
        <dbReference type="ARBA" id="ARBA00022741"/>
    </source>
</evidence>
<evidence type="ECO:0000256" key="12">
    <source>
        <dbReference type="SAM" id="Phobius"/>
    </source>
</evidence>
<evidence type="ECO:0000256" key="7">
    <source>
        <dbReference type="ARBA" id="ARBA00022777"/>
    </source>
</evidence>
<protein>
    <submittedName>
        <fullName evidence="15">PAS domain-containing protein</fullName>
    </submittedName>
</protein>
<dbReference type="Proteomes" id="UP001251870">
    <property type="component" value="Unassembled WGS sequence"/>
</dbReference>
<evidence type="ECO:0000256" key="3">
    <source>
        <dbReference type="ARBA" id="ARBA00022553"/>
    </source>
</evidence>
<keyword evidence="16" id="KW-1185">Reference proteome</keyword>
<evidence type="ECO:0000256" key="4">
    <source>
        <dbReference type="ARBA" id="ARBA00022679"/>
    </source>
</evidence>
<keyword evidence="8" id="KW-0067">ATP-binding</keyword>
<dbReference type="Gene3D" id="1.10.287.130">
    <property type="match status" value="1"/>
</dbReference>
<feature type="transmembrane region" description="Helical" evidence="12">
    <location>
        <begin position="188"/>
        <end position="206"/>
    </location>
</feature>
<keyword evidence="3" id="KW-0597">Phosphoprotein</keyword>
<keyword evidence="10" id="KW-0902">Two-component regulatory system</keyword>
<proteinExistence type="predicted"/>
<evidence type="ECO:0000313" key="16">
    <source>
        <dbReference type="Proteomes" id="UP001251870"/>
    </source>
</evidence>
<evidence type="ECO:0000256" key="9">
    <source>
        <dbReference type="ARBA" id="ARBA00022989"/>
    </source>
</evidence>
<evidence type="ECO:0000256" key="2">
    <source>
        <dbReference type="ARBA" id="ARBA00022475"/>
    </source>
</evidence>
<evidence type="ECO:0000259" key="13">
    <source>
        <dbReference type="Pfam" id="PF00989"/>
    </source>
</evidence>
<dbReference type="EMBL" id="JAVKGR010000012">
    <property type="protein sequence ID" value="MDR8019871.1"/>
    <property type="molecule type" value="Genomic_DNA"/>
</dbReference>
<feature type="domain" description="Single cache" evidence="14">
    <location>
        <begin position="49"/>
        <end position="184"/>
    </location>
</feature>
<name>A0ABU2DU24_9MICC</name>
<dbReference type="Pfam" id="PF17203">
    <property type="entry name" value="sCache_3_2"/>
    <property type="match status" value="1"/>
</dbReference>
<keyword evidence="9 12" id="KW-1133">Transmembrane helix</keyword>
<evidence type="ECO:0000259" key="14">
    <source>
        <dbReference type="Pfam" id="PF17203"/>
    </source>
</evidence>
<evidence type="ECO:0000256" key="5">
    <source>
        <dbReference type="ARBA" id="ARBA00022692"/>
    </source>
</evidence>
<evidence type="ECO:0000256" key="1">
    <source>
        <dbReference type="ARBA" id="ARBA00004651"/>
    </source>
</evidence>
<keyword evidence="2" id="KW-1003">Cell membrane</keyword>
<dbReference type="Gene3D" id="3.30.450.20">
    <property type="entry name" value="PAS domain"/>
    <property type="match status" value="2"/>
</dbReference>
<evidence type="ECO:0000256" key="11">
    <source>
        <dbReference type="ARBA" id="ARBA00023136"/>
    </source>
</evidence>
<evidence type="ECO:0000256" key="8">
    <source>
        <dbReference type="ARBA" id="ARBA00022840"/>
    </source>
</evidence>
<evidence type="ECO:0000313" key="15">
    <source>
        <dbReference type="EMBL" id="MDR8019871.1"/>
    </source>
</evidence>
<dbReference type="InterPro" id="IPR013767">
    <property type="entry name" value="PAS_fold"/>
</dbReference>
<comment type="caution">
    <text evidence="15">The sequence shown here is derived from an EMBL/GenBank/DDBJ whole genome shotgun (WGS) entry which is preliminary data.</text>
</comment>
<keyword evidence="7" id="KW-0418">Kinase</keyword>
<keyword evidence="6" id="KW-0547">Nucleotide-binding</keyword>
<feature type="domain" description="PAS fold" evidence="13">
    <location>
        <begin position="229"/>
        <end position="308"/>
    </location>
</feature>
<comment type="subcellular location">
    <subcellularLocation>
        <location evidence="1">Cell membrane</location>
        <topology evidence="1">Multi-pass membrane protein</topology>
    </subcellularLocation>
</comment>
<keyword evidence="11 12" id="KW-0472">Membrane</keyword>
<dbReference type="InterPro" id="IPR035965">
    <property type="entry name" value="PAS-like_dom_sf"/>
</dbReference>
<evidence type="ECO:0000256" key="10">
    <source>
        <dbReference type="ARBA" id="ARBA00023012"/>
    </source>
</evidence>
<dbReference type="SUPFAM" id="SSF55890">
    <property type="entry name" value="Sporulation response regulatory protein Spo0B"/>
    <property type="match status" value="1"/>
</dbReference>
<dbReference type="SUPFAM" id="SSF55785">
    <property type="entry name" value="PYP-like sensor domain (PAS domain)"/>
    <property type="match status" value="1"/>
</dbReference>
<gene>
    <name evidence="15" type="ORF">RIL96_09890</name>
</gene>
<dbReference type="Pfam" id="PF00989">
    <property type="entry name" value="PAS"/>
    <property type="match status" value="1"/>
</dbReference>
<dbReference type="RefSeq" id="WP_310548856.1">
    <property type="nucleotide sequence ID" value="NZ_JAVKGR010000012.1"/>
</dbReference>
<organism evidence="15 16">
    <name type="scientific">Nesterenkonia aerolata</name>
    <dbReference type="NCBI Taxonomy" id="3074079"/>
    <lineage>
        <taxon>Bacteria</taxon>
        <taxon>Bacillati</taxon>
        <taxon>Actinomycetota</taxon>
        <taxon>Actinomycetes</taxon>
        <taxon>Micrococcales</taxon>
        <taxon>Micrococcaceae</taxon>
        <taxon>Nesterenkonia</taxon>
    </lineage>
</organism>
<keyword evidence="4" id="KW-0808">Transferase</keyword>
<feature type="transmembrane region" description="Helical" evidence="12">
    <location>
        <begin position="25"/>
        <end position="47"/>
    </location>
</feature>
<dbReference type="InterPro" id="IPR016120">
    <property type="entry name" value="Sig_transdc_His_kin_SpoOB"/>
</dbReference>
<accession>A0ABU2DU24</accession>
<keyword evidence="5 12" id="KW-0812">Transmembrane</keyword>
<reference evidence="15 16" key="1">
    <citation type="submission" date="2023-09" db="EMBL/GenBank/DDBJ databases">
        <title>Description of three actinobacteria isolated from air of manufacturing shop in a pharmaceutical factory.</title>
        <authorList>
            <person name="Zhang D.-F."/>
        </authorList>
    </citation>
    <scope>NUCLEOTIDE SEQUENCE [LARGE SCALE GENOMIC DNA]</scope>
    <source>
        <strain evidence="15 16">LY-0111</strain>
    </source>
</reference>
<dbReference type="SUPFAM" id="SSF103190">
    <property type="entry name" value="Sensory domain-like"/>
    <property type="match status" value="1"/>
</dbReference>
<dbReference type="InterPro" id="IPR033463">
    <property type="entry name" value="sCache_3"/>
</dbReference>
<sequence length="369" mass="39564">MTVKEGSTAGGRRSGRRVAPLTRELFLSVTVLLTFAVLIVSAFWAVAQYRDVRDHYEHRALAVAESVAAMPTVAEALTQEPDPSEVLAPLAETLRTASGTEYVVVVDAEGIRQSHPDPSAIGQRPVLDPAPVLEGETWTGVEHGPAGMTLRARVPVTDPQTEEVIGYVSVGFLASQVAGASWEAVPLIFASALCVLGVGVLGALVISRRIRRKTHGLAPEEITALLDAREAVFHAIGEGVVATDGAGRLTLANRAAQRLLDLPADHLQRTAAELDLPPSLQRVLVEGSAEHDEVVSFGSRVLICRRRPVRIDDRQSGSVVTVRDQTEVAQLSRRLDGAHTVTQGLRAQRHEFANRLHTLSGMLDLGAVD</sequence>
<dbReference type="InterPro" id="IPR029151">
    <property type="entry name" value="Sensor-like_sf"/>
</dbReference>